<feature type="coiled-coil region" evidence="14">
    <location>
        <begin position="24"/>
        <end position="100"/>
    </location>
</feature>
<evidence type="ECO:0000259" key="16">
    <source>
        <dbReference type="PROSITE" id="PS51082"/>
    </source>
</evidence>
<feature type="compositionally biased region" description="Basic and acidic residues" evidence="15">
    <location>
        <begin position="405"/>
        <end position="415"/>
    </location>
</feature>
<dbReference type="GO" id="GO:0044295">
    <property type="term" value="C:axonal growth cone"/>
    <property type="evidence" value="ECO:0007669"/>
    <property type="project" value="TreeGrafter"/>
</dbReference>
<feature type="compositionally biased region" description="Pro residues" evidence="15">
    <location>
        <begin position="354"/>
        <end position="376"/>
    </location>
</feature>
<keyword evidence="10" id="KW-0963">Cytoplasm</keyword>
<feature type="coiled-coil region" evidence="14">
    <location>
        <begin position="151"/>
        <end position="185"/>
    </location>
</feature>
<dbReference type="PANTHER" id="PTHR46606">
    <property type="entry name" value="SHOOTIN-1"/>
    <property type="match status" value="1"/>
</dbReference>
<feature type="region of interest" description="Disordered" evidence="15">
    <location>
        <begin position="345"/>
        <end position="381"/>
    </location>
</feature>
<dbReference type="GO" id="GO:0003779">
    <property type="term" value="F:actin binding"/>
    <property type="evidence" value="ECO:0007669"/>
    <property type="project" value="InterPro"/>
</dbReference>
<evidence type="ECO:0000256" key="3">
    <source>
        <dbReference type="ARBA" id="ARBA00004486"/>
    </source>
</evidence>
<evidence type="ECO:0000256" key="7">
    <source>
        <dbReference type="ARBA" id="ARBA00010041"/>
    </source>
</evidence>
<dbReference type="GO" id="GO:0043204">
    <property type="term" value="C:perikaryon"/>
    <property type="evidence" value="ECO:0007669"/>
    <property type="project" value="UniProtKB-SubCell"/>
</dbReference>
<evidence type="ECO:0000256" key="14">
    <source>
        <dbReference type="SAM" id="Coils"/>
    </source>
</evidence>
<dbReference type="PANTHER" id="PTHR46606:SF3">
    <property type="entry name" value="SHOOTIN-1"/>
    <property type="match status" value="1"/>
</dbReference>
<comment type="caution">
    <text evidence="17">The sequence shown here is derived from an EMBL/GenBank/DDBJ whole genome shotgun (WGS) entry which is preliminary data.</text>
</comment>
<feature type="compositionally biased region" description="Basic and acidic residues" evidence="15">
    <location>
        <begin position="491"/>
        <end position="501"/>
    </location>
</feature>
<evidence type="ECO:0000256" key="11">
    <source>
        <dbReference type="ARBA" id="ARBA00023054"/>
    </source>
</evidence>
<proteinExistence type="inferred from homology"/>
<dbReference type="PROSITE" id="PS51082">
    <property type="entry name" value="WH2"/>
    <property type="match status" value="1"/>
</dbReference>
<dbReference type="InterPro" id="IPR003124">
    <property type="entry name" value="WH2_dom"/>
</dbReference>
<evidence type="ECO:0000256" key="9">
    <source>
        <dbReference type="ARBA" id="ARBA00022473"/>
    </source>
</evidence>
<dbReference type="EMBL" id="JAFIRN010000018">
    <property type="protein sequence ID" value="KAG5831653.1"/>
    <property type="molecule type" value="Genomic_DNA"/>
</dbReference>
<keyword evidence="18" id="KW-1185">Reference proteome</keyword>
<reference evidence="17" key="1">
    <citation type="submission" date="2021-01" db="EMBL/GenBank/DDBJ databases">
        <title>A chromosome-scale assembly of European eel, Anguilla anguilla.</title>
        <authorList>
            <person name="Henkel C."/>
            <person name="Jong-Raadsen S.A."/>
            <person name="Dufour S."/>
            <person name="Weltzien F.-A."/>
            <person name="Palstra A.P."/>
            <person name="Pelster B."/>
            <person name="Spaink H.P."/>
            <person name="Van Den Thillart G.E."/>
            <person name="Jansen H."/>
            <person name="Zahm M."/>
            <person name="Klopp C."/>
            <person name="Cedric C."/>
            <person name="Louis A."/>
            <person name="Berthelot C."/>
            <person name="Parey E."/>
            <person name="Roest Crollius H."/>
            <person name="Montfort J."/>
            <person name="Robinson-Rechavi M."/>
            <person name="Bucao C."/>
            <person name="Bouchez O."/>
            <person name="Gislard M."/>
            <person name="Lluch J."/>
            <person name="Milhes M."/>
            <person name="Lampietro C."/>
            <person name="Lopez Roques C."/>
            <person name="Donnadieu C."/>
            <person name="Braasch I."/>
            <person name="Desvignes T."/>
            <person name="Postlethwait J."/>
            <person name="Bobe J."/>
            <person name="Guiguen Y."/>
            <person name="Dirks R."/>
        </authorList>
    </citation>
    <scope>NUCLEOTIDE SEQUENCE</scope>
    <source>
        <strain evidence="17">Tag_6206</strain>
        <tissue evidence="17">Liver</tissue>
    </source>
</reference>
<feature type="compositionally biased region" description="Basic and acidic residues" evidence="15">
    <location>
        <begin position="513"/>
        <end position="527"/>
    </location>
</feature>
<dbReference type="Proteomes" id="UP001044222">
    <property type="component" value="Chromosome 18"/>
</dbReference>
<evidence type="ECO:0000256" key="1">
    <source>
        <dbReference type="ARBA" id="ARBA00004245"/>
    </source>
</evidence>
<evidence type="ECO:0000256" key="8">
    <source>
        <dbReference type="ARBA" id="ARBA00017666"/>
    </source>
</evidence>
<feature type="domain" description="WH2" evidence="16">
    <location>
        <begin position="420"/>
        <end position="437"/>
    </location>
</feature>
<evidence type="ECO:0000256" key="12">
    <source>
        <dbReference type="ARBA" id="ARBA00023212"/>
    </source>
</evidence>
<organism evidence="17 18">
    <name type="scientific">Anguilla anguilla</name>
    <name type="common">European freshwater eel</name>
    <name type="synonym">Muraena anguilla</name>
    <dbReference type="NCBI Taxonomy" id="7936"/>
    <lineage>
        <taxon>Eukaryota</taxon>
        <taxon>Metazoa</taxon>
        <taxon>Chordata</taxon>
        <taxon>Craniata</taxon>
        <taxon>Vertebrata</taxon>
        <taxon>Euteleostomi</taxon>
        <taxon>Actinopterygii</taxon>
        <taxon>Neopterygii</taxon>
        <taxon>Teleostei</taxon>
        <taxon>Anguilliformes</taxon>
        <taxon>Anguillidae</taxon>
        <taxon>Anguilla</taxon>
    </lineage>
</organism>
<dbReference type="GO" id="GO:0005737">
    <property type="term" value="C:cytoplasm"/>
    <property type="evidence" value="ECO:0007669"/>
    <property type="project" value="TreeGrafter"/>
</dbReference>
<evidence type="ECO:0000256" key="5">
    <source>
        <dbReference type="ARBA" id="ARBA00004510"/>
    </source>
</evidence>
<keyword evidence="13" id="KW-0966">Cell projection</keyword>
<keyword evidence="9" id="KW-0217">Developmental protein</keyword>
<gene>
    <name evidence="17" type="ORF">ANANG_G00306020</name>
</gene>
<evidence type="ECO:0000313" key="17">
    <source>
        <dbReference type="EMBL" id="KAG5831653.1"/>
    </source>
</evidence>
<protein>
    <recommendedName>
        <fullName evidence="8">Shootin-1</fullName>
    </recommendedName>
</protein>
<evidence type="ECO:0000313" key="18">
    <source>
        <dbReference type="Proteomes" id="UP001044222"/>
    </source>
</evidence>
<evidence type="ECO:0000256" key="15">
    <source>
        <dbReference type="SAM" id="MobiDB-lite"/>
    </source>
</evidence>
<dbReference type="GO" id="GO:2001224">
    <property type="term" value="P:positive regulation of neuron migration"/>
    <property type="evidence" value="ECO:0007669"/>
    <property type="project" value="TreeGrafter"/>
</dbReference>
<keyword evidence="12" id="KW-0206">Cytoskeleton</keyword>
<dbReference type="GO" id="GO:0005856">
    <property type="term" value="C:cytoskeleton"/>
    <property type="evidence" value="ECO:0007669"/>
    <property type="project" value="UniProtKB-SubCell"/>
</dbReference>
<dbReference type="GO" id="GO:0030027">
    <property type="term" value="C:lamellipodium"/>
    <property type="evidence" value="ECO:0007669"/>
    <property type="project" value="UniProtKB-SubCell"/>
</dbReference>
<comment type="similarity">
    <text evidence="7">Belongs to the shootin family.</text>
</comment>
<feature type="region of interest" description="Disordered" evidence="15">
    <location>
        <begin position="430"/>
        <end position="555"/>
    </location>
</feature>
<evidence type="ECO:0000256" key="10">
    <source>
        <dbReference type="ARBA" id="ARBA00022490"/>
    </source>
</evidence>
<evidence type="ECO:0000256" key="2">
    <source>
        <dbReference type="ARBA" id="ARBA00004484"/>
    </source>
</evidence>
<dbReference type="AlphaFoldDB" id="A0A9D3LS11"/>
<name>A0A9D3LS11_ANGAN</name>
<accession>A0A9D3LS11</accession>
<feature type="region of interest" description="Disordered" evidence="15">
    <location>
        <begin position="395"/>
        <end position="415"/>
    </location>
</feature>
<dbReference type="GO" id="GO:0030175">
    <property type="term" value="C:filopodium"/>
    <property type="evidence" value="ECO:0007669"/>
    <property type="project" value="UniProtKB-SubCell"/>
</dbReference>
<keyword evidence="11 14" id="KW-0175">Coiled coil</keyword>
<dbReference type="GO" id="GO:0048812">
    <property type="term" value="P:neuron projection morphogenesis"/>
    <property type="evidence" value="ECO:0007669"/>
    <property type="project" value="TreeGrafter"/>
</dbReference>
<evidence type="ECO:0000256" key="13">
    <source>
        <dbReference type="ARBA" id="ARBA00023273"/>
    </source>
</evidence>
<sequence>MAGVKESKQMKIITELSQQAVQQYEGLQEDHQRTMAECERLQKERDNAVRKLKEFQRVSRMVIQEVNVIQESLEIEKSCRQTAEALATKLNRQNRSLKRKSMLYLSHLGPEVITEISLEDEDEQEPEESQPGTCNATAHCQQIISELRGKLASSLDEKSRLAAELEEAREGLRIAREELLKEKHNNTVLIAESVQQKKLLAKYNRVSVLAVDEYEVLQEDLDLEKVLRREAESFAREMLVEQRKLNRQSQILLQSASPDEALQEALREVSRLTQALETQRLEHQKQVTELEGTLQGSVLRREVEALQRQAQLLEEEKKECEERCAKAQVQAKDLRFTVEELQKKLQQAVNAPSGPAPPPPPPPPPPPLPPPPPPSTSNPLSSLLSMIRKRRQIANDLPLVVQDSPMKDEGSKDLDIRQQAVDEMMQRIKKGVQLRPVSPSNRARQTQKEKVAPDSAIQELKGILDTFRRPTPGQYKAEAPAGAGRRSWRGSCRDDAAAPRDRRGRPFGGRPEPVPEQRAGREPREEDPAPVPNPAGARRAGSPPSGDSHACLHKR</sequence>
<evidence type="ECO:0000256" key="4">
    <source>
        <dbReference type="ARBA" id="ARBA00004489"/>
    </source>
</evidence>
<dbReference type="InterPro" id="IPR024849">
    <property type="entry name" value="Shootin-1"/>
</dbReference>
<comment type="subcellular location">
    <subcellularLocation>
        <location evidence="4">Cell projection</location>
        <location evidence="4">Axon</location>
    </subcellularLocation>
    <subcellularLocation>
        <location evidence="3">Cell projection</location>
        <location evidence="3">Filopodium</location>
    </subcellularLocation>
    <subcellularLocation>
        <location evidence="6">Cell projection</location>
        <location evidence="6">Growth cone</location>
    </subcellularLocation>
    <subcellularLocation>
        <location evidence="5">Cell projection</location>
        <location evidence="5">Lamellipodium</location>
    </subcellularLocation>
    <subcellularLocation>
        <location evidence="1">Cytoplasm</location>
        <location evidence="1">Cytoskeleton</location>
    </subcellularLocation>
    <subcellularLocation>
        <location evidence="2">Perikaryon</location>
    </subcellularLocation>
</comment>
<evidence type="ECO:0000256" key="6">
    <source>
        <dbReference type="ARBA" id="ARBA00004624"/>
    </source>
</evidence>